<dbReference type="EMBL" id="JAAZON010000195">
    <property type="protein sequence ID" value="NMC62441.1"/>
    <property type="molecule type" value="Genomic_DNA"/>
</dbReference>
<gene>
    <name evidence="1" type="ORF">GYA55_04665</name>
</gene>
<name>A0A7X9FRC6_9DELT</name>
<reference evidence="1 2" key="1">
    <citation type="journal article" date="2020" name="Biotechnol. Biofuels">
        <title>New insights from the biogas microbiome by comprehensive genome-resolved metagenomics of nearly 1600 species originating from multiple anaerobic digesters.</title>
        <authorList>
            <person name="Campanaro S."/>
            <person name="Treu L."/>
            <person name="Rodriguez-R L.M."/>
            <person name="Kovalovszki A."/>
            <person name="Ziels R.M."/>
            <person name="Maus I."/>
            <person name="Zhu X."/>
            <person name="Kougias P.G."/>
            <person name="Basile A."/>
            <person name="Luo G."/>
            <person name="Schluter A."/>
            <person name="Konstantinidis K.T."/>
            <person name="Angelidaki I."/>
        </authorList>
    </citation>
    <scope>NUCLEOTIDE SEQUENCE [LARGE SCALE GENOMIC DNA]</scope>
    <source>
        <strain evidence="1">AS27yjCOA_65</strain>
    </source>
</reference>
<protein>
    <submittedName>
        <fullName evidence="1">DNRLRE domain-containing protein</fullName>
    </submittedName>
</protein>
<accession>A0A7X9FRC6</accession>
<proteinExistence type="predicted"/>
<evidence type="ECO:0000313" key="2">
    <source>
        <dbReference type="Proteomes" id="UP000524246"/>
    </source>
</evidence>
<dbReference type="Gene3D" id="2.60.120.970">
    <property type="match status" value="1"/>
</dbReference>
<evidence type="ECO:0000313" key="1">
    <source>
        <dbReference type="EMBL" id="NMC62441.1"/>
    </source>
</evidence>
<feature type="non-terminal residue" evidence="1">
    <location>
        <position position="222"/>
    </location>
</feature>
<comment type="caution">
    <text evidence="1">The sequence shown here is derived from an EMBL/GenBank/DDBJ whole genome shotgun (WGS) entry which is preliminary data.</text>
</comment>
<dbReference type="NCBIfam" id="NF033679">
    <property type="entry name" value="DNRLRE_dom"/>
    <property type="match status" value="1"/>
</dbReference>
<sequence>MRIPSVIVSLPFKHRSLLFLCLFLCSIGFYPLSGMADRVTQRFGDCATCTKKGVHIDTTVSEQYGDGNTPGNGYTSTPGTAEFLSFRPMWGTDHVLMRFDLSSIPSGTKVYSATLRFFVSSDSPSGSSGVTINIFPIKDPAGTGMWSESEACFKQKRRGIPWTPSGDIRGALDPSPIASIYFKQWQSITISLQDYYDADITNAVQGWVNTPSTNMGFAFQDT</sequence>
<dbReference type="AlphaFoldDB" id="A0A7X9FRC6"/>
<dbReference type="Proteomes" id="UP000524246">
    <property type="component" value="Unassembled WGS sequence"/>
</dbReference>
<organism evidence="1 2">
    <name type="scientific">SAR324 cluster bacterium</name>
    <dbReference type="NCBI Taxonomy" id="2024889"/>
    <lineage>
        <taxon>Bacteria</taxon>
        <taxon>Deltaproteobacteria</taxon>
        <taxon>SAR324 cluster</taxon>
    </lineage>
</organism>